<gene>
    <name evidence="3" type="ORF">NG895_15340</name>
</gene>
<dbReference type="GO" id="GO:0003677">
    <property type="term" value="F:DNA binding"/>
    <property type="evidence" value="ECO:0007669"/>
    <property type="project" value="UniProtKB-KW"/>
</dbReference>
<dbReference type="EMBL" id="JAMXLR010000055">
    <property type="protein sequence ID" value="MCO6045285.1"/>
    <property type="molecule type" value="Genomic_DNA"/>
</dbReference>
<dbReference type="CDD" id="cd04761">
    <property type="entry name" value="HTH_MerR-SF"/>
    <property type="match status" value="1"/>
</dbReference>
<dbReference type="Proteomes" id="UP001155241">
    <property type="component" value="Unassembled WGS sequence"/>
</dbReference>
<organism evidence="3 4">
    <name type="scientific">Aeoliella straminimaris</name>
    <dbReference type="NCBI Taxonomy" id="2954799"/>
    <lineage>
        <taxon>Bacteria</taxon>
        <taxon>Pseudomonadati</taxon>
        <taxon>Planctomycetota</taxon>
        <taxon>Planctomycetia</taxon>
        <taxon>Pirellulales</taxon>
        <taxon>Lacipirellulaceae</taxon>
        <taxon>Aeoliella</taxon>
    </lineage>
</organism>
<accession>A0A9X2FAG5</accession>
<dbReference type="SUPFAM" id="SSF46955">
    <property type="entry name" value="Putative DNA-binding domain"/>
    <property type="match status" value="1"/>
</dbReference>
<feature type="region of interest" description="Disordered" evidence="1">
    <location>
        <begin position="72"/>
        <end position="92"/>
    </location>
</feature>
<evidence type="ECO:0000313" key="3">
    <source>
        <dbReference type="EMBL" id="MCO6045285.1"/>
    </source>
</evidence>
<evidence type="ECO:0000256" key="1">
    <source>
        <dbReference type="SAM" id="MobiDB-lite"/>
    </source>
</evidence>
<dbReference type="InterPro" id="IPR000551">
    <property type="entry name" value="MerR-type_HTH_dom"/>
</dbReference>
<dbReference type="GO" id="GO:0006355">
    <property type="term" value="P:regulation of DNA-templated transcription"/>
    <property type="evidence" value="ECO:0007669"/>
    <property type="project" value="InterPro"/>
</dbReference>
<keyword evidence="4" id="KW-1185">Reference proteome</keyword>
<dbReference type="AlphaFoldDB" id="A0A9X2FAG5"/>
<feature type="domain" description="HTH merR-type" evidence="2">
    <location>
        <begin position="20"/>
        <end position="57"/>
    </location>
</feature>
<proteinExistence type="predicted"/>
<name>A0A9X2FAG5_9BACT</name>
<sequence>MIKHASPTTAPDAVFDQFLTVGQASAYPAVHPDTLRNWDRAGKLKPQRHPINGYRFYSIAALERIAAAVASSKRWEGDEYGEQEEKRRPYQS</sequence>
<dbReference type="Gene3D" id="1.10.1660.10">
    <property type="match status" value="1"/>
</dbReference>
<reference evidence="3" key="1">
    <citation type="submission" date="2022-06" db="EMBL/GenBank/DDBJ databases">
        <title>Aeoliella straminimaris, a novel planctomycete from sediments.</title>
        <authorList>
            <person name="Vitorino I.R."/>
            <person name="Lage O.M."/>
        </authorList>
    </citation>
    <scope>NUCLEOTIDE SEQUENCE</scope>
    <source>
        <strain evidence="3">ICT_H6.2</strain>
    </source>
</reference>
<protein>
    <submittedName>
        <fullName evidence="3">MerR family DNA-binding transcriptional regulator</fullName>
    </submittedName>
</protein>
<dbReference type="RefSeq" id="WP_252853401.1">
    <property type="nucleotide sequence ID" value="NZ_JAMXLR010000055.1"/>
</dbReference>
<evidence type="ECO:0000259" key="2">
    <source>
        <dbReference type="Pfam" id="PF00376"/>
    </source>
</evidence>
<comment type="caution">
    <text evidence="3">The sequence shown here is derived from an EMBL/GenBank/DDBJ whole genome shotgun (WGS) entry which is preliminary data.</text>
</comment>
<keyword evidence="3" id="KW-0238">DNA-binding</keyword>
<feature type="compositionally biased region" description="Basic and acidic residues" evidence="1">
    <location>
        <begin position="73"/>
        <end position="92"/>
    </location>
</feature>
<dbReference type="InterPro" id="IPR009061">
    <property type="entry name" value="DNA-bd_dom_put_sf"/>
</dbReference>
<evidence type="ECO:0000313" key="4">
    <source>
        <dbReference type="Proteomes" id="UP001155241"/>
    </source>
</evidence>
<dbReference type="Pfam" id="PF00376">
    <property type="entry name" value="MerR"/>
    <property type="match status" value="1"/>
</dbReference>